<reference evidence="2" key="2">
    <citation type="submission" date="2015-01" db="EMBL/GenBank/DDBJ databases">
        <title>Evolutionary Origins and Diversification of the Mycorrhizal Mutualists.</title>
        <authorList>
            <consortium name="DOE Joint Genome Institute"/>
            <consortium name="Mycorrhizal Genomics Consortium"/>
            <person name="Kohler A."/>
            <person name="Kuo A."/>
            <person name="Nagy L.G."/>
            <person name="Floudas D."/>
            <person name="Copeland A."/>
            <person name="Barry K.W."/>
            <person name="Cichocki N."/>
            <person name="Veneault-Fourrey C."/>
            <person name="LaButti K."/>
            <person name="Lindquist E.A."/>
            <person name="Lipzen A."/>
            <person name="Lundell T."/>
            <person name="Morin E."/>
            <person name="Murat C."/>
            <person name="Riley R."/>
            <person name="Ohm R."/>
            <person name="Sun H."/>
            <person name="Tunlid A."/>
            <person name="Henrissat B."/>
            <person name="Grigoriev I.V."/>
            <person name="Hibbett D.S."/>
            <person name="Martin F."/>
        </authorList>
    </citation>
    <scope>NUCLEOTIDE SEQUENCE [LARGE SCALE GENOMIC DNA]</scope>
    <source>
        <strain evidence="2">F 1598</strain>
    </source>
</reference>
<evidence type="ECO:0000313" key="1">
    <source>
        <dbReference type="EMBL" id="KIM80817.1"/>
    </source>
</evidence>
<keyword evidence="2" id="KW-1185">Reference proteome</keyword>
<dbReference type="Proteomes" id="UP000054166">
    <property type="component" value="Unassembled WGS sequence"/>
</dbReference>
<dbReference type="AlphaFoldDB" id="A0A0C3BU10"/>
<protein>
    <submittedName>
        <fullName evidence="1">Uncharacterized protein</fullName>
    </submittedName>
</protein>
<dbReference type="InParanoid" id="A0A0C3BU10"/>
<gene>
    <name evidence="1" type="ORF">PILCRDRAFT_518980</name>
</gene>
<sequence length="60" mass="6756">MGQDGTSCHVSIAHLMLTIRNKSMQVKDSMAYYVYDSPLSVDSVSISWHQCQDKVTGIEY</sequence>
<accession>A0A0C3BU10</accession>
<organism evidence="1 2">
    <name type="scientific">Piloderma croceum (strain F 1598)</name>
    <dbReference type="NCBI Taxonomy" id="765440"/>
    <lineage>
        <taxon>Eukaryota</taxon>
        <taxon>Fungi</taxon>
        <taxon>Dikarya</taxon>
        <taxon>Basidiomycota</taxon>
        <taxon>Agaricomycotina</taxon>
        <taxon>Agaricomycetes</taxon>
        <taxon>Agaricomycetidae</taxon>
        <taxon>Atheliales</taxon>
        <taxon>Atheliaceae</taxon>
        <taxon>Piloderma</taxon>
    </lineage>
</organism>
<reference evidence="1 2" key="1">
    <citation type="submission" date="2014-04" db="EMBL/GenBank/DDBJ databases">
        <authorList>
            <consortium name="DOE Joint Genome Institute"/>
            <person name="Kuo A."/>
            <person name="Tarkka M."/>
            <person name="Buscot F."/>
            <person name="Kohler A."/>
            <person name="Nagy L.G."/>
            <person name="Floudas D."/>
            <person name="Copeland A."/>
            <person name="Barry K.W."/>
            <person name="Cichocki N."/>
            <person name="Veneault-Fourrey C."/>
            <person name="LaButti K."/>
            <person name="Lindquist E.A."/>
            <person name="Lipzen A."/>
            <person name="Lundell T."/>
            <person name="Morin E."/>
            <person name="Murat C."/>
            <person name="Sun H."/>
            <person name="Tunlid A."/>
            <person name="Henrissat B."/>
            <person name="Grigoriev I.V."/>
            <person name="Hibbett D.S."/>
            <person name="Martin F."/>
            <person name="Nordberg H.P."/>
            <person name="Cantor M.N."/>
            <person name="Hua S.X."/>
        </authorList>
    </citation>
    <scope>NUCLEOTIDE SEQUENCE [LARGE SCALE GENOMIC DNA]</scope>
    <source>
        <strain evidence="1 2">F 1598</strain>
    </source>
</reference>
<evidence type="ECO:0000313" key="2">
    <source>
        <dbReference type="Proteomes" id="UP000054166"/>
    </source>
</evidence>
<name>A0A0C3BU10_PILCF</name>
<proteinExistence type="predicted"/>
<dbReference type="EMBL" id="KN833002">
    <property type="protein sequence ID" value="KIM80817.1"/>
    <property type="molecule type" value="Genomic_DNA"/>
</dbReference>
<dbReference type="HOGENOM" id="CLU_2942611_0_0_1"/>